<comment type="caution">
    <text evidence="1">The sequence shown here is derived from an EMBL/GenBank/DDBJ whole genome shotgun (WGS) entry which is preliminary data.</text>
</comment>
<evidence type="ECO:0000313" key="1">
    <source>
        <dbReference type="EMBL" id="CAF9927171.1"/>
    </source>
</evidence>
<gene>
    <name evidence="1" type="ORF">ALECFALPRED_003640</name>
</gene>
<evidence type="ECO:0000313" key="2">
    <source>
        <dbReference type="Proteomes" id="UP000664203"/>
    </source>
</evidence>
<protein>
    <recommendedName>
        <fullName evidence="3">Cytidyltransferase-like domain-containing protein</fullName>
    </recommendedName>
</protein>
<name>A0A8H3FTR4_9LECA</name>
<keyword evidence="2" id="KW-1185">Reference proteome</keyword>
<dbReference type="OrthoDB" id="3558741at2759"/>
<evidence type="ECO:0008006" key="3">
    <source>
        <dbReference type="Google" id="ProtNLM"/>
    </source>
</evidence>
<accession>A0A8H3FTR4</accession>
<sequence length="387" mass="43110">MASLAEYIQRVHSKYPGNFPTLDPFPKAKLHAPNLLKGPKNRILVYKGAFSPPHIRHLALLKHGFEHGGRDLNMIAAIVKPLEECSRPATANCSCKTISFSMEERVALWKNDERLPGWAWVFEHSMAELQKLMYCLPEYAKEDGYELDFVALYGPDNSDWLIEPWRRLKAEVTLVDSDGEEKEVKFAGCKVMLICDAARKAVDFDTGRLQTFKGCTPWRRLAPDTELLSHEEKAKAENVIAELKEKEVDEYQRLVKDAGSEAAAIGGIAKSSVTEALLDNQHIIVCHAKKDREILRRFVRLDRSQPGFQETVVSGTILRKVIETEEAGTVTKRVGETALSPGMLGQMMGLEIGAGNGCERGGAVDQDCLDPCNGAAVMEEEPRTTQE</sequence>
<dbReference type="EMBL" id="CAJPDR010000224">
    <property type="protein sequence ID" value="CAF9927171.1"/>
    <property type="molecule type" value="Genomic_DNA"/>
</dbReference>
<reference evidence="1" key="1">
    <citation type="submission" date="2021-03" db="EMBL/GenBank/DDBJ databases">
        <authorList>
            <person name="Tagirdzhanova G."/>
        </authorList>
    </citation>
    <scope>NUCLEOTIDE SEQUENCE</scope>
</reference>
<proteinExistence type="predicted"/>
<organism evidence="1 2">
    <name type="scientific">Alectoria fallacina</name>
    <dbReference type="NCBI Taxonomy" id="1903189"/>
    <lineage>
        <taxon>Eukaryota</taxon>
        <taxon>Fungi</taxon>
        <taxon>Dikarya</taxon>
        <taxon>Ascomycota</taxon>
        <taxon>Pezizomycotina</taxon>
        <taxon>Lecanoromycetes</taxon>
        <taxon>OSLEUM clade</taxon>
        <taxon>Lecanoromycetidae</taxon>
        <taxon>Lecanorales</taxon>
        <taxon>Lecanorineae</taxon>
        <taxon>Parmeliaceae</taxon>
        <taxon>Alectoria</taxon>
    </lineage>
</organism>
<dbReference type="Proteomes" id="UP000664203">
    <property type="component" value="Unassembled WGS sequence"/>
</dbReference>
<dbReference type="AlphaFoldDB" id="A0A8H3FTR4"/>